<reference evidence="2 3" key="1">
    <citation type="journal article" date="2013" name="J. Biotechnol.">
        <title>Establishment and interpretation of the genome sequence of the phytopathogenic fungus Rhizoctonia solani AG1-IB isolate 7/3/14.</title>
        <authorList>
            <person name="Wibberg D.W."/>
            <person name="Jelonek L.J."/>
            <person name="Rupp O.R."/>
            <person name="Hennig M.H."/>
            <person name="Eikmeyer F.E."/>
            <person name="Goesmann A.G."/>
            <person name="Hartmann A.H."/>
            <person name="Borriss R.B."/>
            <person name="Grosch R.G."/>
            <person name="Puehler A.P."/>
            <person name="Schlueter A.S."/>
        </authorList>
    </citation>
    <scope>NUCLEOTIDE SEQUENCE [LARGE SCALE GENOMIC DNA]</scope>
    <source>
        <strain evidence="3">AG1-IB / isolate 7/3/14</strain>
    </source>
</reference>
<evidence type="ECO:0000256" key="1">
    <source>
        <dbReference type="SAM" id="MobiDB-lite"/>
    </source>
</evidence>
<protein>
    <submittedName>
        <fullName evidence="2">Uncharacterized protein</fullName>
    </submittedName>
</protein>
<dbReference type="EMBL" id="CAOJ01014031">
    <property type="protein sequence ID" value="CCO35067.1"/>
    <property type="molecule type" value="Genomic_DNA"/>
</dbReference>
<feature type="region of interest" description="Disordered" evidence="1">
    <location>
        <begin position="1"/>
        <end position="58"/>
    </location>
</feature>
<comment type="caution">
    <text evidence="2">The sequence shown here is derived from an EMBL/GenBank/DDBJ whole genome shotgun (WGS) entry which is preliminary data.</text>
</comment>
<dbReference type="AlphaFoldDB" id="M5CFW3"/>
<accession>M5CFW3</accession>
<feature type="region of interest" description="Disordered" evidence="1">
    <location>
        <begin position="94"/>
        <end position="115"/>
    </location>
</feature>
<organism evidence="2 3">
    <name type="scientific">Thanatephorus cucumeris (strain AG1-IB / isolate 7/3/14)</name>
    <name type="common">Lettuce bottom rot fungus</name>
    <name type="synonym">Rhizoctonia solani</name>
    <dbReference type="NCBI Taxonomy" id="1108050"/>
    <lineage>
        <taxon>Eukaryota</taxon>
        <taxon>Fungi</taxon>
        <taxon>Dikarya</taxon>
        <taxon>Basidiomycota</taxon>
        <taxon>Agaricomycotina</taxon>
        <taxon>Agaricomycetes</taxon>
        <taxon>Cantharellales</taxon>
        <taxon>Ceratobasidiaceae</taxon>
        <taxon>Rhizoctonia</taxon>
        <taxon>Rhizoctonia solani AG-1</taxon>
    </lineage>
</organism>
<proteinExistence type="predicted"/>
<evidence type="ECO:0000313" key="3">
    <source>
        <dbReference type="Proteomes" id="UP000012065"/>
    </source>
</evidence>
<dbReference type="HOGENOM" id="CLU_1817125_0_0_1"/>
<gene>
    <name evidence="2" type="ORF">BN14_09181</name>
</gene>
<name>M5CFW3_THACB</name>
<sequence>MVQRRLHYTGERDTKTPADFGGDKANNDDDEEGSDDAGAGTSRGKFAMNGKKRGREDDHVDYELTSHPATYCTSNNTLLAQSFPRPRPCPTSALHTCPNNPSTRSWSASENENESAKAPYVNSACNTCSRLTKCHRRHRIRP</sequence>
<feature type="compositionally biased region" description="Polar residues" evidence="1">
    <location>
        <begin position="94"/>
        <end position="106"/>
    </location>
</feature>
<evidence type="ECO:0000313" key="2">
    <source>
        <dbReference type="EMBL" id="CCO35067.1"/>
    </source>
</evidence>
<dbReference type="Proteomes" id="UP000012065">
    <property type="component" value="Unassembled WGS sequence"/>
</dbReference>
<feature type="compositionally biased region" description="Basic and acidic residues" evidence="1">
    <location>
        <begin position="8"/>
        <end position="27"/>
    </location>
</feature>